<accession>A0A1I7XJ14</accession>
<proteinExistence type="predicted"/>
<evidence type="ECO:0000313" key="3">
    <source>
        <dbReference type="WBParaSite" id="Hba_17747"/>
    </source>
</evidence>
<dbReference type="InterPro" id="IPR039353">
    <property type="entry name" value="TF_Adf1"/>
</dbReference>
<evidence type="ECO:0000313" key="2">
    <source>
        <dbReference type="Proteomes" id="UP000095283"/>
    </source>
</evidence>
<sequence length="275" mass="32423">MTPSKGTQCEWDVRSKMLLIELYRSEPCLWDTSVEVESSRRDAAEAWLRIKMRMKEYGFLFEINRLKRKMKQLRDQFHRENRVKNGETVCSKWHFYDSLSFLTDRHLSIPFSYFIEINYLDSFNLILEKRFALFTVSLLHIFSNVFRCSEIHNDDFVSPNEVGFLSYMDIASPSNHTADQQLFHCSKVKVNPVSNKDFIDLSRTVTDELIRQVLCYKNILLRESTKSEQDSAWKRVQIYISKVLGSKISIDEIKQVFNNKAERIQEALSSSKMLV</sequence>
<name>A0A1I7XJ14_HETBA</name>
<reference evidence="3" key="1">
    <citation type="submission" date="2016-11" db="UniProtKB">
        <authorList>
            <consortium name="WormBaseParasite"/>
        </authorList>
    </citation>
    <scope>IDENTIFICATION</scope>
</reference>
<dbReference type="Proteomes" id="UP000095283">
    <property type="component" value="Unplaced"/>
</dbReference>
<dbReference type="WBParaSite" id="Hba_17747">
    <property type="protein sequence ID" value="Hba_17747"/>
    <property type="gene ID" value="Hba_17747"/>
</dbReference>
<keyword evidence="2" id="KW-1185">Reference proteome</keyword>
<dbReference type="AlphaFoldDB" id="A0A1I7XJ14"/>
<dbReference type="PANTHER" id="PTHR12243">
    <property type="entry name" value="MADF DOMAIN TRANSCRIPTION FACTOR"/>
    <property type="match status" value="1"/>
</dbReference>
<dbReference type="PROSITE" id="PS51029">
    <property type="entry name" value="MADF"/>
    <property type="match status" value="1"/>
</dbReference>
<dbReference type="PANTHER" id="PTHR12243:SF67">
    <property type="entry name" value="COREPRESSOR OF PANGOLIN, ISOFORM A-RELATED"/>
    <property type="match status" value="1"/>
</dbReference>
<dbReference type="Pfam" id="PF10545">
    <property type="entry name" value="MADF_DNA_bdg"/>
    <property type="match status" value="1"/>
</dbReference>
<feature type="domain" description="MADF" evidence="1">
    <location>
        <begin position="18"/>
        <end position="107"/>
    </location>
</feature>
<evidence type="ECO:0000259" key="1">
    <source>
        <dbReference type="PROSITE" id="PS51029"/>
    </source>
</evidence>
<protein>
    <submittedName>
        <fullName evidence="3">MADF domain-containing protein</fullName>
    </submittedName>
</protein>
<dbReference type="InterPro" id="IPR006578">
    <property type="entry name" value="MADF-dom"/>
</dbReference>
<dbReference type="SMART" id="SM00595">
    <property type="entry name" value="MADF"/>
    <property type="match status" value="1"/>
</dbReference>
<organism evidence="2 3">
    <name type="scientific">Heterorhabditis bacteriophora</name>
    <name type="common">Entomopathogenic nematode worm</name>
    <dbReference type="NCBI Taxonomy" id="37862"/>
    <lineage>
        <taxon>Eukaryota</taxon>
        <taxon>Metazoa</taxon>
        <taxon>Ecdysozoa</taxon>
        <taxon>Nematoda</taxon>
        <taxon>Chromadorea</taxon>
        <taxon>Rhabditida</taxon>
        <taxon>Rhabditina</taxon>
        <taxon>Rhabditomorpha</taxon>
        <taxon>Strongyloidea</taxon>
        <taxon>Heterorhabditidae</taxon>
        <taxon>Heterorhabditis</taxon>
    </lineage>
</organism>